<evidence type="ECO:0000313" key="2">
    <source>
        <dbReference type="Proteomes" id="UP000694941"/>
    </source>
</evidence>
<dbReference type="RefSeq" id="XP_022258401.1">
    <property type="nucleotide sequence ID" value="XM_022402693.1"/>
</dbReference>
<dbReference type="Proteomes" id="UP000694941">
    <property type="component" value="Unplaced"/>
</dbReference>
<dbReference type="InterPro" id="IPR029440">
    <property type="entry name" value="DRC1_C"/>
</dbReference>
<dbReference type="InterPro" id="IPR039750">
    <property type="entry name" value="DRC1/DRC2"/>
</dbReference>
<sequence>HFQSVERRKFNEVWNLKDAEVKDLLKKILTADCLIHDQILGLPWEPPDLKFLGPEEESLQKNCKKSETSAMDFIQNLFYSRSETGPEKCSETLAAVTEGTTQRNLSSSDIRDVLEVLCQEMQFLLDQKVEQLTDPLDEKEKLLMTLDAIFNVLGIETEDDVFSLVSHFSVLTQATSKKKYFKNLKTQDVLLAVRNYMADFWSRSNLHSAPKKSVSNPLGFTYDAIYWNKFLDVTSQSQQHLWEALQQGLDKYYVTLTQRANLLNKVLSLRYHNHELKRLLEHHYKS</sequence>
<feature type="domain" description="Dynein regulatory complex protein 1 C-terminal" evidence="1">
    <location>
        <begin position="226"/>
        <end position="281"/>
    </location>
</feature>
<evidence type="ECO:0000313" key="3">
    <source>
        <dbReference type="RefSeq" id="XP_022258401.1"/>
    </source>
</evidence>
<dbReference type="Pfam" id="PF14775">
    <property type="entry name" value="NYD-SP28_assoc"/>
    <property type="match status" value="1"/>
</dbReference>
<organism evidence="2 3">
    <name type="scientific">Limulus polyphemus</name>
    <name type="common">Atlantic horseshoe crab</name>
    <dbReference type="NCBI Taxonomy" id="6850"/>
    <lineage>
        <taxon>Eukaryota</taxon>
        <taxon>Metazoa</taxon>
        <taxon>Ecdysozoa</taxon>
        <taxon>Arthropoda</taxon>
        <taxon>Chelicerata</taxon>
        <taxon>Merostomata</taxon>
        <taxon>Xiphosura</taxon>
        <taxon>Limulidae</taxon>
        <taxon>Limulus</taxon>
    </lineage>
</organism>
<feature type="non-terminal residue" evidence="3">
    <location>
        <position position="1"/>
    </location>
</feature>
<dbReference type="PANTHER" id="PTHR21625">
    <property type="entry name" value="NYD-SP28 PROTEIN"/>
    <property type="match status" value="1"/>
</dbReference>
<name>A0ABM1TR95_LIMPO</name>
<gene>
    <name evidence="3" type="primary">LOC111089717</name>
</gene>
<dbReference type="PANTHER" id="PTHR21625:SF1">
    <property type="entry name" value="DYNEIN REGULATORY COMPLEX PROTEIN 1"/>
    <property type="match status" value="1"/>
</dbReference>
<protein>
    <submittedName>
        <fullName evidence="3">Dynein regulatory complex protein 1-like</fullName>
    </submittedName>
</protein>
<reference evidence="3" key="1">
    <citation type="submission" date="2025-08" db="UniProtKB">
        <authorList>
            <consortium name="RefSeq"/>
        </authorList>
    </citation>
    <scope>IDENTIFICATION</scope>
    <source>
        <tissue evidence="3">Muscle</tissue>
    </source>
</reference>
<proteinExistence type="predicted"/>
<accession>A0ABM1TR95</accession>
<dbReference type="GeneID" id="111089717"/>
<keyword evidence="2" id="KW-1185">Reference proteome</keyword>
<evidence type="ECO:0000259" key="1">
    <source>
        <dbReference type="Pfam" id="PF14775"/>
    </source>
</evidence>